<feature type="domain" description="Pseudouridine synthase II N-terminal" evidence="6">
    <location>
        <begin position="23"/>
        <end position="173"/>
    </location>
</feature>
<gene>
    <name evidence="5" type="primary">truB</name>
    <name evidence="8" type="ordered locus">Sgly_2248</name>
</gene>
<dbReference type="InterPro" id="IPR014780">
    <property type="entry name" value="tRNA_psdUridine_synth_TruB"/>
</dbReference>
<dbReference type="GO" id="GO:0016829">
    <property type="term" value="F:lyase activity"/>
    <property type="evidence" value="ECO:0007669"/>
    <property type="project" value="UniProtKB-KW"/>
</dbReference>
<comment type="catalytic activity">
    <reaction evidence="1 5">
        <text>uridine(55) in tRNA = pseudouridine(55) in tRNA</text>
        <dbReference type="Rhea" id="RHEA:42532"/>
        <dbReference type="Rhea" id="RHEA-COMP:10101"/>
        <dbReference type="Rhea" id="RHEA-COMP:10102"/>
        <dbReference type="ChEBI" id="CHEBI:65314"/>
        <dbReference type="ChEBI" id="CHEBI:65315"/>
        <dbReference type="EC" id="5.4.99.25"/>
    </reaction>
</comment>
<dbReference type="PANTHER" id="PTHR13767">
    <property type="entry name" value="TRNA-PSEUDOURIDINE SYNTHASE"/>
    <property type="match status" value="1"/>
</dbReference>
<evidence type="ECO:0000313" key="9">
    <source>
        <dbReference type="Proteomes" id="UP000007488"/>
    </source>
</evidence>
<keyword evidence="3 5" id="KW-0819">tRNA processing</keyword>
<dbReference type="CDD" id="cd02573">
    <property type="entry name" value="PseudoU_synth_EcTruB"/>
    <property type="match status" value="1"/>
</dbReference>
<keyword evidence="9" id="KW-1185">Reference proteome</keyword>
<dbReference type="Pfam" id="PF16198">
    <property type="entry name" value="TruB_C_2"/>
    <property type="match status" value="1"/>
</dbReference>
<keyword evidence="4 5" id="KW-0413">Isomerase</keyword>
<dbReference type="AlphaFoldDB" id="F0SU14"/>
<evidence type="ECO:0000259" key="6">
    <source>
        <dbReference type="Pfam" id="PF01509"/>
    </source>
</evidence>
<dbReference type="SUPFAM" id="SSF55120">
    <property type="entry name" value="Pseudouridine synthase"/>
    <property type="match status" value="1"/>
</dbReference>
<evidence type="ECO:0000256" key="3">
    <source>
        <dbReference type="ARBA" id="ARBA00022694"/>
    </source>
</evidence>
<keyword evidence="8" id="KW-0456">Lyase</keyword>
<dbReference type="GO" id="GO:1990481">
    <property type="term" value="P:mRNA pseudouridine synthesis"/>
    <property type="evidence" value="ECO:0007669"/>
    <property type="project" value="TreeGrafter"/>
</dbReference>
<evidence type="ECO:0000256" key="4">
    <source>
        <dbReference type="ARBA" id="ARBA00023235"/>
    </source>
</evidence>
<dbReference type="RefSeq" id="WP_013625402.1">
    <property type="nucleotide sequence ID" value="NC_015172.1"/>
</dbReference>
<accession>F0SU14</accession>
<organism evidence="8 9">
    <name type="scientific">Syntrophobotulus glycolicus (strain DSM 8271 / FlGlyR)</name>
    <dbReference type="NCBI Taxonomy" id="645991"/>
    <lineage>
        <taxon>Bacteria</taxon>
        <taxon>Bacillati</taxon>
        <taxon>Bacillota</taxon>
        <taxon>Clostridia</taxon>
        <taxon>Eubacteriales</taxon>
        <taxon>Desulfitobacteriaceae</taxon>
        <taxon>Syntrophobotulus</taxon>
    </lineage>
</organism>
<dbReference type="OrthoDB" id="9802309at2"/>
<comment type="function">
    <text evidence="5">Responsible for synthesis of pseudouridine from uracil-55 in the psi GC loop of transfer RNAs.</text>
</comment>
<dbReference type="HAMAP" id="MF_01080">
    <property type="entry name" value="TruB_bact"/>
    <property type="match status" value="1"/>
</dbReference>
<dbReference type="GO" id="GO:0031119">
    <property type="term" value="P:tRNA pseudouridine synthesis"/>
    <property type="evidence" value="ECO:0007669"/>
    <property type="project" value="UniProtKB-UniRule"/>
</dbReference>
<dbReference type="EMBL" id="CP002547">
    <property type="protein sequence ID" value="ADY56537.1"/>
    <property type="molecule type" value="Genomic_DNA"/>
</dbReference>
<dbReference type="Proteomes" id="UP000007488">
    <property type="component" value="Chromosome"/>
</dbReference>
<dbReference type="EC" id="5.4.99.25" evidence="5"/>
<sequence length="298" mass="33280">MDGIVNVLKPVGMTSTDVVYWLKRKLKVNKAGHIGTLDPGAAGVLPICIGKAARLAEYHTMQTKAYRAEIKFGITTDTEDSFGRILTQTKTEISRKDFLQVTSNFLGDICQIPPMYSSVRIQGKHLYDYARKGLEVDRPERQVSIDKLDLVEWYDEEYPRAIFDVTCSKGTYIRTLCTDIGQAMGCGAHMSFLVRTCSGVFGIEESRTFSEIELMLAEGSRDFLYPLDFGLALPKAEIPDHRVQAFKNGLPSSGLVPEEDWGEEKPLQVIARDAGSGEMIFCGIGIWKEDSLFPYKVL</sequence>
<dbReference type="GO" id="GO:0160148">
    <property type="term" value="F:tRNA pseudouridine(55) synthase activity"/>
    <property type="evidence" value="ECO:0007669"/>
    <property type="project" value="UniProtKB-EC"/>
</dbReference>
<dbReference type="Pfam" id="PF01509">
    <property type="entry name" value="TruB_N"/>
    <property type="match status" value="1"/>
</dbReference>
<protein>
    <recommendedName>
        <fullName evidence="5">tRNA pseudouridine synthase B</fullName>
        <ecNumber evidence="5">5.4.99.25</ecNumber>
    </recommendedName>
    <alternativeName>
        <fullName evidence="5">tRNA pseudouridine(55) synthase</fullName>
        <shortName evidence="5">Psi55 synthase</shortName>
    </alternativeName>
    <alternativeName>
        <fullName evidence="5">tRNA pseudouridylate synthase</fullName>
    </alternativeName>
    <alternativeName>
        <fullName evidence="5">tRNA-uridine isomerase</fullName>
    </alternativeName>
</protein>
<evidence type="ECO:0000256" key="5">
    <source>
        <dbReference type="HAMAP-Rule" id="MF_01080"/>
    </source>
</evidence>
<reference evidence="9" key="2">
    <citation type="submission" date="2011-02" db="EMBL/GenBank/DDBJ databases">
        <title>The complete genome of Syntrophobotulus glycolicus DSM 8271.</title>
        <authorList>
            <person name="Lucas S."/>
            <person name="Copeland A."/>
            <person name="Lapidus A."/>
            <person name="Bruce D."/>
            <person name="Goodwin L."/>
            <person name="Pitluck S."/>
            <person name="Kyrpides N."/>
            <person name="Mavromatis K."/>
            <person name="Pagani I."/>
            <person name="Ivanova N."/>
            <person name="Mikhailova N."/>
            <person name="Chertkov O."/>
            <person name="Held B."/>
            <person name="Detter J.C."/>
            <person name="Tapia R."/>
            <person name="Han C."/>
            <person name="Land M."/>
            <person name="Hauser L."/>
            <person name="Markowitz V."/>
            <person name="Cheng J.-F."/>
            <person name="Hugenholtz P."/>
            <person name="Woyke T."/>
            <person name="Wu D."/>
            <person name="Spring S."/>
            <person name="Schroeder M."/>
            <person name="Brambilla E."/>
            <person name="Klenk H.-P."/>
            <person name="Eisen J.A."/>
        </authorList>
    </citation>
    <scope>NUCLEOTIDE SEQUENCE [LARGE SCALE GENOMIC DNA]</scope>
    <source>
        <strain evidence="9">DSM 8271 / FlGlyR</strain>
    </source>
</reference>
<feature type="domain" description="tRNA pseudouridylate synthase B C-terminal" evidence="7">
    <location>
        <begin position="174"/>
        <end position="229"/>
    </location>
</feature>
<dbReference type="InterPro" id="IPR032819">
    <property type="entry name" value="TruB_C"/>
</dbReference>
<feature type="active site" description="Nucleophile" evidence="5">
    <location>
        <position position="38"/>
    </location>
</feature>
<dbReference type="InterPro" id="IPR020103">
    <property type="entry name" value="PsdUridine_synth_cat_dom_sf"/>
</dbReference>
<dbReference type="NCBIfam" id="TIGR00431">
    <property type="entry name" value="TruB"/>
    <property type="match status" value="1"/>
</dbReference>
<dbReference type="PANTHER" id="PTHR13767:SF2">
    <property type="entry name" value="PSEUDOURIDYLATE SYNTHASE TRUB1"/>
    <property type="match status" value="1"/>
</dbReference>
<name>F0SU14_SYNGF</name>
<evidence type="ECO:0000313" key="8">
    <source>
        <dbReference type="EMBL" id="ADY56537.1"/>
    </source>
</evidence>
<dbReference type="InterPro" id="IPR002501">
    <property type="entry name" value="PsdUridine_synth_N"/>
</dbReference>
<dbReference type="GO" id="GO:0003723">
    <property type="term" value="F:RNA binding"/>
    <property type="evidence" value="ECO:0007669"/>
    <property type="project" value="InterPro"/>
</dbReference>
<dbReference type="Gene3D" id="3.30.2350.10">
    <property type="entry name" value="Pseudouridine synthase"/>
    <property type="match status" value="1"/>
</dbReference>
<dbReference type="KEGG" id="sgy:Sgly_2248"/>
<evidence type="ECO:0000256" key="2">
    <source>
        <dbReference type="ARBA" id="ARBA00005642"/>
    </source>
</evidence>
<dbReference type="eggNOG" id="COG0130">
    <property type="taxonomic scope" value="Bacteria"/>
</dbReference>
<dbReference type="STRING" id="645991.Sgly_2248"/>
<proteinExistence type="inferred from homology"/>
<dbReference type="HOGENOM" id="CLU_032087_0_2_9"/>
<reference evidence="8 9" key="1">
    <citation type="journal article" date="2011" name="Stand. Genomic Sci.">
        <title>Complete genome sequence of Syntrophobotulus glycolicus type strain (FlGlyR).</title>
        <authorList>
            <person name="Han C."/>
            <person name="Mwirichia R."/>
            <person name="Chertkov O."/>
            <person name="Held B."/>
            <person name="Lapidus A."/>
            <person name="Nolan M."/>
            <person name="Lucas S."/>
            <person name="Hammon N."/>
            <person name="Deshpande S."/>
            <person name="Cheng J.F."/>
            <person name="Tapia R."/>
            <person name="Goodwin L."/>
            <person name="Pitluck S."/>
            <person name="Huntemann M."/>
            <person name="Liolios K."/>
            <person name="Ivanova N."/>
            <person name="Pagani I."/>
            <person name="Mavromatis K."/>
            <person name="Ovchinikova G."/>
            <person name="Pati A."/>
            <person name="Chen A."/>
            <person name="Palaniappan K."/>
            <person name="Land M."/>
            <person name="Hauser L."/>
            <person name="Brambilla E.M."/>
            <person name="Rohde M."/>
            <person name="Spring S."/>
            <person name="Sikorski J."/>
            <person name="Goker M."/>
            <person name="Woyke T."/>
            <person name="Bristow J."/>
            <person name="Eisen J.A."/>
            <person name="Markowitz V."/>
            <person name="Hugenholtz P."/>
            <person name="Kyrpides N.C."/>
            <person name="Klenk H.P."/>
            <person name="Detter J.C."/>
        </authorList>
    </citation>
    <scope>NUCLEOTIDE SEQUENCE [LARGE SCALE GENOMIC DNA]</scope>
    <source>
        <strain evidence="9">DSM 8271 / FlGlyR</strain>
    </source>
</reference>
<comment type="similarity">
    <text evidence="2 5">Belongs to the pseudouridine synthase TruB family. Type 1 subfamily.</text>
</comment>
<evidence type="ECO:0000259" key="7">
    <source>
        <dbReference type="Pfam" id="PF16198"/>
    </source>
</evidence>
<evidence type="ECO:0000256" key="1">
    <source>
        <dbReference type="ARBA" id="ARBA00000385"/>
    </source>
</evidence>